<dbReference type="RefSeq" id="XP_075099188.1">
    <property type="nucleotide sequence ID" value="XM_075243087.1"/>
</dbReference>
<evidence type="ECO:0000313" key="1">
    <source>
        <dbReference type="Proteomes" id="UP000790787"/>
    </source>
</evidence>
<keyword evidence="1" id="KW-1185">Reference proteome</keyword>
<protein>
    <submittedName>
        <fullName evidence="2">Uncharacterized protein LOC142176045</fullName>
    </submittedName>
</protein>
<name>A0AC58TPP1_TOBAC</name>
<evidence type="ECO:0000313" key="2">
    <source>
        <dbReference type="RefSeq" id="XP_075099188.1"/>
    </source>
</evidence>
<proteinExistence type="predicted"/>
<accession>A0AC58TPP1</accession>
<reference evidence="1" key="1">
    <citation type="journal article" date="2014" name="Nat. Commun.">
        <title>The tobacco genome sequence and its comparison with those of tomato and potato.</title>
        <authorList>
            <person name="Sierro N."/>
            <person name="Battey J.N."/>
            <person name="Ouadi S."/>
            <person name="Bakaher N."/>
            <person name="Bovet L."/>
            <person name="Willig A."/>
            <person name="Goepfert S."/>
            <person name="Peitsch M.C."/>
            <person name="Ivanov N.V."/>
        </authorList>
    </citation>
    <scope>NUCLEOTIDE SEQUENCE [LARGE SCALE GENOMIC DNA]</scope>
</reference>
<sequence length="107" mass="12468">MPRIPRDIAIHILNVDPLYPPVRQMRRKFNAAINDAVNEEVDELLANDSVRESKYPQWVANVVMVKKKNGKWQMCVDFTELNKACPKIPFHYHTSTNSSMQRHGTNY</sequence>
<gene>
    <name evidence="2" type="primary">LOC142176045</name>
</gene>
<organism evidence="1 2">
    <name type="scientific">Nicotiana tabacum</name>
    <name type="common">Common tobacco</name>
    <dbReference type="NCBI Taxonomy" id="4097"/>
    <lineage>
        <taxon>Eukaryota</taxon>
        <taxon>Viridiplantae</taxon>
        <taxon>Streptophyta</taxon>
        <taxon>Embryophyta</taxon>
        <taxon>Tracheophyta</taxon>
        <taxon>Spermatophyta</taxon>
        <taxon>Magnoliopsida</taxon>
        <taxon>eudicotyledons</taxon>
        <taxon>Gunneridae</taxon>
        <taxon>Pentapetalae</taxon>
        <taxon>asterids</taxon>
        <taxon>lamiids</taxon>
        <taxon>Solanales</taxon>
        <taxon>Solanaceae</taxon>
        <taxon>Nicotianoideae</taxon>
        <taxon>Nicotianeae</taxon>
        <taxon>Nicotiana</taxon>
    </lineage>
</organism>
<dbReference type="Proteomes" id="UP000790787">
    <property type="component" value="Chromosome 22"/>
</dbReference>
<reference evidence="2" key="2">
    <citation type="submission" date="2025-08" db="UniProtKB">
        <authorList>
            <consortium name="RefSeq"/>
        </authorList>
    </citation>
    <scope>IDENTIFICATION</scope>
    <source>
        <tissue evidence="2">Leaf</tissue>
    </source>
</reference>